<dbReference type="Proteomes" id="UP000536909">
    <property type="component" value="Unassembled WGS sequence"/>
</dbReference>
<feature type="transmembrane region" description="Helical" evidence="1">
    <location>
        <begin position="90"/>
        <end position="118"/>
    </location>
</feature>
<keyword evidence="1" id="KW-0472">Membrane</keyword>
<name>A0ABR6MUZ5_9DEIO</name>
<keyword evidence="1" id="KW-1133">Transmembrane helix</keyword>
<feature type="transmembrane region" description="Helical" evidence="1">
    <location>
        <begin position="139"/>
        <end position="159"/>
    </location>
</feature>
<feature type="transmembrane region" description="Helical" evidence="1">
    <location>
        <begin position="307"/>
        <end position="330"/>
    </location>
</feature>
<feature type="transmembrane region" description="Helical" evidence="1">
    <location>
        <begin position="206"/>
        <end position="225"/>
    </location>
</feature>
<feature type="transmembrane region" description="Helical" evidence="1">
    <location>
        <begin position="231"/>
        <end position="252"/>
    </location>
</feature>
<feature type="transmembrane region" description="Helical" evidence="1">
    <location>
        <begin position="273"/>
        <end position="295"/>
    </location>
</feature>
<dbReference type="EMBL" id="JACHFV010000008">
    <property type="protein sequence ID" value="MBB5295740.1"/>
    <property type="molecule type" value="Genomic_DNA"/>
</dbReference>
<sequence length="380" mass="41052">MSESSLTARPPLPEEQKHEVTPLELFFDLVFVYGVSQLSHHLLEHLTWRGAAETLVLLLAIFTVWSYTSWETTITSVTRAVSRAKMLAVMLPGLFMNAFIPEAFGASAWAFVLPYLAIQLGRSVWTLLSTHSPLFRKHFTNYLIWILATAPLWVVGASADEQTRLSWWAAATAIDFLGAALAHPLPGRSISTENVGFDGDHMVERARLFLIIALGETVLVTGTAISEAPPTWMTVLTGSAGLLMSVSLWSLAFGRPNAVAVRDLEETRNPIRAAMYAVNSMTGIVAGLILLAVGIEKVIVHSNGHSSLALNLLVFGGPALVLLMQTWYVWVLTRTVSHPRLLGAAALLVACPLTLSAPPFVSLVLALALLGAVALGELEG</sequence>
<dbReference type="PANTHER" id="PTHR36840">
    <property type="entry name" value="BLL5714 PROTEIN"/>
    <property type="match status" value="1"/>
</dbReference>
<accession>A0ABR6MUZ5</accession>
<comment type="caution">
    <text evidence="2">The sequence shown here is derived from an EMBL/GenBank/DDBJ whole genome shotgun (WGS) entry which is preliminary data.</text>
</comment>
<gene>
    <name evidence="2" type="ORF">HNQ10_002579</name>
</gene>
<feature type="transmembrane region" description="Helical" evidence="1">
    <location>
        <begin position="50"/>
        <end position="70"/>
    </location>
</feature>
<dbReference type="Pfam" id="PF06772">
    <property type="entry name" value="LtrA"/>
    <property type="match status" value="1"/>
</dbReference>
<evidence type="ECO:0000256" key="1">
    <source>
        <dbReference type="SAM" id="Phobius"/>
    </source>
</evidence>
<organism evidence="2 3">
    <name type="scientific">Deinococcus metallilatus</name>
    <dbReference type="NCBI Taxonomy" id="1211322"/>
    <lineage>
        <taxon>Bacteria</taxon>
        <taxon>Thermotogati</taxon>
        <taxon>Deinococcota</taxon>
        <taxon>Deinococci</taxon>
        <taxon>Deinococcales</taxon>
        <taxon>Deinococcaceae</taxon>
        <taxon>Deinococcus</taxon>
    </lineage>
</organism>
<keyword evidence="3" id="KW-1185">Reference proteome</keyword>
<evidence type="ECO:0000313" key="3">
    <source>
        <dbReference type="Proteomes" id="UP000536909"/>
    </source>
</evidence>
<dbReference type="InterPro" id="IPR010640">
    <property type="entry name" value="Low_temperature_requirement_A"/>
</dbReference>
<protein>
    <submittedName>
        <fullName evidence="2">Low temperature requirement protein LtrA</fullName>
    </submittedName>
</protein>
<proteinExistence type="predicted"/>
<evidence type="ECO:0000313" key="2">
    <source>
        <dbReference type="EMBL" id="MBB5295740.1"/>
    </source>
</evidence>
<keyword evidence="1" id="KW-0812">Transmembrane</keyword>
<reference evidence="2 3" key="1">
    <citation type="submission" date="2020-08" db="EMBL/GenBank/DDBJ databases">
        <title>Genomic Encyclopedia of Type Strains, Phase IV (KMG-IV): sequencing the most valuable type-strain genomes for metagenomic binning, comparative biology and taxonomic classification.</title>
        <authorList>
            <person name="Goeker M."/>
        </authorList>
    </citation>
    <scope>NUCLEOTIDE SEQUENCE [LARGE SCALE GENOMIC DNA]</scope>
    <source>
        <strain evidence="2 3">DSM 105434</strain>
    </source>
</reference>
<dbReference type="RefSeq" id="WP_184117643.1">
    <property type="nucleotide sequence ID" value="NZ_BSUI01000005.1"/>
</dbReference>
<feature type="transmembrane region" description="Helical" evidence="1">
    <location>
        <begin position="342"/>
        <end position="375"/>
    </location>
</feature>
<dbReference type="PANTHER" id="PTHR36840:SF1">
    <property type="entry name" value="BLL5714 PROTEIN"/>
    <property type="match status" value="1"/>
</dbReference>